<dbReference type="InterPro" id="IPR001878">
    <property type="entry name" value="Znf_CCHC"/>
</dbReference>
<keyword evidence="5" id="KW-0548">Nucleotidyltransferase</keyword>
<dbReference type="InterPro" id="IPR036397">
    <property type="entry name" value="RNaseH_sf"/>
</dbReference>
<feature type="region of interest" description="Disordered" evidence="3">
    <location>
        <begin position="274"/>
        <end position="293"/>
    </location>
</feature>
<keyword evidence="1" id="KW-0862">Zinc</keyword>
<dbReference type="GO" id="GO:0003964">
    <property type="term" value="F:RNA-directed DNA polymerase activity"/>
    <property type="evidence" value="ECO:0007669"/>
    <property type="project" value="UniProtKB-KW"/>
</dbReference>
<organism evidence="5">
    <name type="scientific">Tanacetum cinerariifolium</name>
    <name type="common">Dalmatian daisy</name>
    <name type="synonym">Chrysanthemum cinerariifolium</name>
    <dbReference type="NCBI Taxonomy" id="118510"/>
    <lineage>
        <taxon>Eukaryota</taxon>
        <taxon>Viridiplantae</taxon>
        <taxon>Streptophyta</taxon>
        <taxon>Embryophyta</taxon>
        <taxon>Tracheophyta</taxon>
        <taxon>Spermatophyta</taxon>
        <taxon>Magnoliopsida</taxon>
        <taxon>eudicotyledons</taxon>
        <taxon>Gunneridae</taxon>
        <taxon>Pentapetalae</taxon>
        <taxon>asterids</taxon>
        <taxon>campanulids</taxon>
        <taxon>Asterales</taxon>
        <taxon>Asteraceae</taxon>
        <taxon>Asteroideae</taxon>
        <taxon>Anthemideae</taxon>
        <taxon>Anthemidinae</taxon>
        <taxon>Tanacetum</taxon>
    </lineage>
</organism>
<dbReference type="Pfam" id="PF00098">
    <property type="entry name" value="zf-CCHC"/>
    <property type="match status" value="1"/>
</dbReference>
<gene>
    <name evidence="5" type="ORF">Tci_022102</name>
</gene>
<dbReference type="InterPro" id="IPR012337">
    <property type="entry name" value="RNaseH-like_sf"/>
</dbReference>
<feature type="domain" description="CCHC-type" evidence="4">
    <location>
        <begin position="34"/>
        <end position="49"/>
    </location>
</feature>
<feature type="coiled-coil region" evidence="2">
    <location>
        <begin position="180"/>
        <end position="214"/>
    </location>
</feature>
<protein>
    <submittedName>
        <fullName evidence="5">RNA-directed DNA polymerase</fullName>
    </submittedName>
</protein>
<evidence type="ECO:0000256" key="1">
    <source>
        <dbReference type="PROSITE-ProRule" id="PRU00047"/>
    </source>
</evidence>
<dbReference type="AlphaFoldDB" id="A0A6L2KQF7"/>
<dbReference type="Gene3D" id="4.10.60.10">
    <property type="entry name" value="Zinc finger, CCHC-type"/>
    <property type="match status" value="1"/>
</dbReference>
<dbReference type="PROSITE" id="PS50158">
    <property type="entry name" value="ZF_CCHC"/>
    <property type="match status" value="1"/>
</dbReference>
<comment type="caution">
    <text evidence="5">The sequence shown here is derived from an EMBL/GenBank/DDBJ whole genome shotgun (WGS) entry which is preliminary data.</text>
</comment>
<dbReference type="SUPFAM" id="SSF57756">
    <property type="entry name" value="Retrovirus zinc finger-like domains"/>
    <property type="match status" value="1"/>
</dbReference>
<proteinExistence type="predicted"/>
<sequence>MLTMRARRFLKKTRKRLTVNGNETISFDKSNVECYNCHKRGHFARECRDPRNQDNKHNESSRRSVPVETSASTALVTCDGLGGYDWSDQAEEGPNYALMAFSSSSSNSEVSNASTCLKSCLETVKLLKSQNDQLLKDLKKFELMVLGYKTGLKSVEERLELYKTNESIYLEDIKVLKLEIKIGEIAIRELRKKLEIAQKEKDGIQLNVDKFEHASKSLNKLIECQIVNNCKKGLGYENYNVVPPPYTGNFMPPTPDLSFTSLDEFVNKPVAENYKAKSSEKEPKDQRVIDSGCSRDMTGNVSYHTDYKEIDGGYVASGGNPKGGKITRKKRKKMKLFQDMQLIRKLRNDQKRIKKVFEDMLGSYEQKFNQNWDHRYRKLLSHPQQYDYSVPLLVPIAPWEDVSLDFIIGLPRTQCQKDYIMVVVDRFSKMVHFIACHTTYDAVHVANLYFKEVVCLHGIPRTMEVILEADLGSRGVSITRSPSWIFPVRSLSGEFNKMGDADINKRAMEQYLALTHGNQAPDVVKPETRGNVNFEIKRVTLDAVMLRVFTITLTAAKRWVDRYSQEQSTPGIFSNSKKWHDGSTSRKVSSDSSDEIEIIKNKLDSLGRDMKKLKENVHVIQIGCENMDELTLTRNVRLMKMLKASRKSNSSFLDEEETEELEEVKEVATQQEPSHKKATPNNLPVFSYYVAPYEPPPRFLDASSNIGTVKDKEDLDGIVDYLELNSHDGFIDIDDEAYKERMCEYLGMTYKTLPSIVIKKVEVKRYTIGLGENYTKGRILQIDELPRTSDNVAVMRAELIKEMDTARSV</sequence>
<dbReference type="GO" id="GO:0003676">
    <property type="term" value="F:nucleic acid binding"/>
    <property type="evidence" value="ECO:0007669"/>
    <property type="project" value="InterPro"/>
</dbReference>
<dbReference type="InterPro" id="IPR036875">
    <property type="entry name" value="Znf_CCHC_sf"/>
</dbReference>
<reference evidence="5" key="1">
    <citation type="journal article" date="2019" name="Sci. Rep.">
        <title>Draft genome of Tanacetum cinerariifolium, the natural source of mosquito coil.</title>
        <authorList>
            <person name="Yamashiro T."/>
            <person name="Shiraishi A."/>
            <person name="Satake H."/>
            <person name="Nakayama K."/>
        </authorList>
    </citation>
    <scope>NUCLEOTIDE SEQUENCE</scope>
</reference>
<dbReference type="SUPFAM" id="SSF53098">
    <property type="entry name" value="Ribonuclease H-like"/>
    <property type="match status" value="1"/>
</dbReference>
<keyword evidence="5" id="KW-0808">Transferase</keyword>
<keyword evidence="5" id="KW-0695">RNA-directed DNA polymerase</keyword>
<keyword evidence="1" id="KW-0863">Zinc-finger</keyword>
<name>A0A6L2KQF7_TANCI</name>
<dbReference type="PANTHER" id="PTHR35046:SF26">
    <property type="entry name" value="RNA-DIRECTED DNA POLYMERASE"/>
    <property type="match status" value="1"/>
</dbReference>
<keyword evidence="2" id="KW-0175">Coiled coil</keyword>
<dbReference type="SMART" id="SM00343">
    <property type="entry name" value="ZnF_C2HC"/>
    <property type="match status" value="1"/>
</dbReference>
<evidence type="ECO:0000256" key="3">
    <source>
        <dbReference type="SAM" id="MobiDB-lite"/>
    </source>
</evidence>
<dbReference type="GO" id="GO:0008270">
    <property type="term" value="F:zinc ion binding"/>
    <property type="evidence" value="ECO:0007669"/>
    <property type="project" value="UniProtKB-KW"/>
</dbReference>
<evidence type="ECO:0000313" key="5">
    <source>
        <dbReference type="EMBL" id="GEU50124.1"/>
    </source>
</evidence>
<evidence type="ECO:0000259" key="4">
    <source>
        <dbReference type="PROSITE" id="PS50158"/>
    </source>
</evidence>
<dbReference type="PANTHER" id="PTHR35046">
    <property type="entry name" value="ZINC KNUCKLE (CCHC-TYPE) FAMILY PROTEIN"/>
    <property type="match status" value="1"/>
</dbReference>
<feature type="compositionally biased region" description="Basic and acidic residues" evidence="3">
    <location>
        <begin position="274"/>
        <end position="288"/>
    </location>
</feature>
<accession>A0A6L2KQF7</accession>
<keyword evidence="1" id="KW-0479">Metal-binding</keyword>
<feature type="compositionally biased region" description="Basic and acidic residues" evidence="3">
    <location>
        <begin position="48"/>
        <end position="62"/>
    </location>
</feature>
<dbReference type="EMBL" id="BKCJ010002667">
    <property type="protein sequence ID" value="GEU50124.1"/>
    <property type="molecule type" value="Genomic_DNA"/>
</dbReference>
<dbReference type="Gene3D" id="3.30.420.10">
    <property type="entry name" value="Ribonuclease H-like superfamily/Ribonuclease H"/>
    <property type="match status" value="1"/>
</dbReference>
<evidence type="ECO:0000256" key="2">
    <source>
        <dbReference type="SAM" id="Coils"/>
    </source>
</evidence>
<feature type="region of interest" description="Disordered" evidence="3">
    <location>
        <begin position="48"/>
        <end position="70"/>
    </location>
</feature>